<comment type="caution">
    <text evidence="4">The sequence shown here is derived from an EMBL/GenBank/DDBJ whole genome shotgun (WGS) entry which is preliminary data.</text>
</comment>
<name>A0A0C2R2T9_9BACL</name>
<reference evidence="4 5" key="1">
    <citation type="submission" date="2015-01" db="EMBL/GenBank/DDBJ databases">
        <title>Genome sequencing of Jeotgalibacillus soli.</title>
        <authorList>
            <person name="Goh K.M."/>
            <person name="Chan K.-G."/>
            <person name="Yaakop A.S."/>
            <person name="Ee R."/>
            <person name="Gan H.M."/>
            <person name="Chan C.S."/>
        </authorList>
    </citation>
    <scope>NUCLEOTIDE SEQUENCE [LARGE SCALE GENOMIC DNA]</scope>
    <source>
        <strain evidence="4 5">P9</strain>
    </source>
</reference>
<feature type="transmembrane region" description="Helical" evidence="3">
    <location>
        <begin position="12"/>
        <end position="34"/>
    </location>
</feature>
<keyword evidence="2" id="KW-0178">Competence</keyword>
<gene>
    <name evidence="4" type="ORF">KP78_35290</name>
</gene>
<keyword evidence="3" id="KW-0812">Transmembrane</keyword>
<dbReference type="STRING" id="889306.KP78_35290"/>
<proteinExistence type="predicted"/>
<sequence length="126" mass="13101">MKNIMKNQKGLTLVELLAVLVILAIIAAIAVPVVSNLISDSRDRATAAEALNIISAAKLGEATGTIDCSAGCDSAELADFIESRAAFETVTRGAQGWTIDGHEVNEIDGIDGTEAGIINFVDSAQE</sequence>
<dbReference type="Gene3D" id="3.30.700.10">
    <property type="entry name" value="Glycoprotein, Type 4 Pilin"/>
    <property type="match status" value="1"/>
</dbReference>
<protein>
    <recommendedName>
        <fullName evidence="6">Prepilin-type N-terminal cleavage/methylation domain-containing protein</fullName>
    </recommendedName>
</protein>
<dbReference type="EMBL" id="JXRP01000019">
    <property type="protein sequence ID" value="KIL44565.1"/>
    <property type="molecule type" value="Genomic_DNA"/>
</dbReference>
<dbReference type="Pfam" id="PF07963">
    <property type="entry name" value="N_methyl"/>
    <property type="match status" value="1"/>
</dbReference>
<dbReference type="Proteomes" id="UP000031938">
    <property type="component" value="Unassembled WGS sequence"/>
</dbReference>
<dbReference type="GO" id="GO:0009986">
    <property type="term" value="C:cell surface"/>
    <property type="evidence" value="ECO:0007669"/>
    <property type="project" value="UniProtKB-SubCell"/>
</dbReference>
<evidence type="ECO:0000313" key="4">
    <source>
        <dbReference type="EMBL" id="KIL44565.1"/>
    </source>
</evidence>
<dbReference type="RefSeq" id="WP_041090463.1">
    <property type="nucleotide sequence ID" value="NZ_JXRP01000019.1"/>
</dbReference>
<evidence type="ECO:0000256" key="3">
    <source>
        <dbReference type="SAM" id="Phobius"/>
    </source>
</evidence>
<evidence type="ECO:0000256" key="1">
    <source>
        <dbReference type="ARBA" id="ARBA00004241"/>
    </source>
</evidence>
<dbReference type="InterPro" id="IPR012902">
    <property type="entry name" value="N_methyl_site"/>
</dbReference>
<dbReference type="SUPFAM" id="SSF54523">
    <property type="entry name" value="Pili subunits"/>
    <property type="match status" value="1"/>
</dbReference>
<dbReference type="GO" id="GO:0030420">
    <property type="term" value="P:establishment of competence for transformation"/>
    <property type="evidence" value="ECO:0007669"/>
    <property type="project" value="UniProtKB-KW"/>
</dbReference>
<dbReference type="PATRIC" id="fig|889306.3.peg.3546"/>
<dbReference type="InterPro" id="IPR045584">
    <property type="entry name" value="Pilin-like"/>
</dbReference>
<evidence type="ECO:0000313" key="5">
    <source>
        <dbReference type="Proteomes" id="UP000031938"/>
    </source>
</evidence>
<dbReference type="AlphaFoldDB" id="A0A0C2R2T9"/>
<keyword evidence="3" id="KW-0472">Membrane</keyword>
<keyword evidence="5" id="KW-1185">Reference proteome</keyword>
<evidence type="ECO:0000256" key="2">
    <source>
        <dbReference type="ARBA" id="ARBA00023287"/>
    </source>
</evidence>
<dbReference type="PROSITE" id="PS00409">
    <property type="entry name" value="PROKAR_NTER_METHYL"/>
    <property type="match status" value="1"/>
</dbReference>
<dbReference type="NCBIfam" id="TIGR02532">
    <property type="entry name" value="IV_pilin_GFxxxE"/>
    <property type="match status" value="1"/>
</dbReference>
<comment type="subcellular location">
    <subcellularLocation>
        <location evidence="1">Cell surface</location>
    </subcellularLocation>
</comment>
<organism evidence="4 5">
    <name type="scientific">Jeotgalibacillus soli</name>
    <dbReference type="NCBI Taxonomy" id="889306"/>
    <lineage>
        <taxon>Bacteria</taxon>
        <taxon>Bacillati</taxon>
        <taxon>Bacillota</taxon>
        <taxon>Bacilli</taxon>
        <taxon>Bacillales</taxon>
        <taxon>Caryophanaceae</taxon>
        <taxon>Jeotgalibacillus</taxon>
    </lineage>
</organism>
<accession>A0A0C2R2T9</accession>
<evidence type="ECO:0008006" key="6">
    <source>
        <dbReference type="Google" id="ProtNLM"/>
    </source>
</evidence>
<keyword evidence="3" id="KW-1133">Transmembrane helix</keyword>